<gene>
    <name evidence="1" type="ORF">METZ01_LOCUS280364</name>
</gene>
<reference evidence="1" key="1">
    <citation type="submission" date="2018-05" db="EMBL/GenBank/DDBJ databases">
        <authorList>
            <person name="Lanie J.A."/>
            <person name="Ng W.-L."/>
            <person name="Kazmierczak K.M."/>
            <person name="Andrzejewski T.M."/>
            <person name="Davidsen T.M."/>
            <person name="Wayne K.J."/>
            <person name="Tettelin H."/>
            <person name="Glass J.I."/>
            <person name="Rusch D."/>
            <person name="Podicherti R."/>
            <person name="Tsui H.-C.T."/>
            <person name="Winkler M.E."/>
        </authorList>
    </citation>
    <scope>NUCLEOTIDE SEQUENCE</scope>
</reference>
<sequence length="166" mass="18526">YAMNSPLKLAGAFVALLVTFGFGWFLAVIGTGQAADPASLTEREREFTERMQNVTLEGHFTLEGQERRDGNPELYEISKVTKLEGDRWRFDVHLTYATVDATLPVVVPIVWAGDTPMVSITDFEIPGLGDEFGARVIFYDDRYAGTWDHGAYGGMMYGTIRSMENN</sequence>
<organism evidence="1">
    <name type="scientific">marine metagenome</name>
    <dbReference type="NCBI Taxonomy" id="408172"/>
    <lineage>
        <taxon>unclassified sequences</taxon>
        <taxon>metagenomes</taxon>
        <taxon>ecological metagenomes</taxon>
    </lineage>
</organism>
<dbReference type="EMBL" id="UINC01082598">
    <property type="protein sequence ID" value="SVC27510.1"/>
    <property type="molecule type" value="Genomic_DNA"/>
</dbReference>
<feature type="non-terminal residue" evidence="1">
    <location>
        <position position="1"/>
    </location>
</feature>
<evidence type="ECO:0000313" key="1">
    <source>
        <dbReference type="EMBL" id="SVC27510.1"/>
    </source>
</evidence>
<proteinExistence type="predicted"/>
<protein>
    <submittedName>
        <fullName evidence="1">Uncharacterized protein</fullName>
    </submittedName>
</protein>
<dbReference type="AlphaFoldDB" id="A0A382KSR3"/>
<name>A0A382KSR3_9ZZZZ</name>
<accession>A0A382KSR3</accession>